<proteinExistence type="predicted"/>
<dbReference type="PANTHER" id="PTHR31350:SF21">
    <property type="entry name" value="F-BOX ONLY PROTEIN 21"/>
    <property type="match status" value="1"/>
</dbReference>
<dbReference type="PANTHER" id="PTHR31350">
    <property type="entry name" value="SI:DKEY-261L7.2"/>
    <property type="match status" value="1"/>
</dbReference>
<sequence length="682" mass="79571">MEGRVTIESLPYEVLERILTDIRVKVEDIVSCCVTCKYLCGVCQRNSLWKRKFSQHYPYTYSYSESICKEKVDWKAKYASLYRCKKKLIQCILALSRTFVWSMYHDYEWPDIPRRALDLYETLFLDDLGDANLFYILDECYNIMKTGPQCMDLTLKHYAGKLYSHVYERCVINAEWKKFIEQPEESLKYSYEEGLLWVVVSLQPIRSEPQSKKVRIMLDKLASESLCYIRQKYPDNPLCNKMETKCEFLTGNVSYWKGEHCSEIVQAVHYVIKHEYGFKINNSLYESRPDHYCVDQVLINRKGSSKLLLVIESCVANRLGVHIEVHKNVTGHVLDTWKLYFVGQDGVSGYLNACEICKKDPSSLSIVMSEWQEGQTVDALGMCQSIIQQIVFLAECWLKGERWQAGEPVLYDLLDEETYNQPIRLLFTAWQHVEHWKMSRLYHYMHQLLNINKSHQTQGKLLHLSILLRINSKDTLEKLLEFRRRMGQPPNTMRDLLRMLASVDKRARTRVSELKNLLSTAVTSYSSLNPLASVPWPHGWPGGEMVQKRRVDRKSWQVQFAVGEVLEQRGGDLCVVYDWDSMCVESEDTLVLMGETGLAHGTDQPFYRVLTDGGSARYLAQENLRHARHPQHLKNPLIGRYFTAFIYPFYIPNPQKAYEYPEDANIREQNALTLKLKFAVNE</sequence>
<protein>
    <recommendedName>
        <fullName evidence="1">Hemimethylated DNA-binding domain-containing protein</fullName>
    </recommendedName>
</protein>
<dbReference type="GO" id="GO:0003677">
    <property type="term" value="F:DNA binding"/>
    <property type="evidence" value="ECO:0007669"/>
    <property type="project" value="InterPro"/>
</dbReference>
<evidence type="ECO:0000259" key="1">
    <source>
        <dbReference type="SMART" id="SM00992"/>
    </source>
</evidence>
<evidence type="ECO:0000313" key="2">
    <source>
        <dbReference type="EMBL" id="KAK8735461.1"/>
    </source>
</evidence>
<dbReference type="SUPFAM" id="SSF81383">
    <property type="entry name" value="F-box domain"/>
    <property type="match status" value="1"/>
</dbReference>
<comment type="caution">
    <text evidence="2">The sequence shown here is derived from an EMBL/GenBank/DDBJ whole genome shotgun (WGS) entry which is preliminary data.</text>
</comment>
<reference evidence="2 3" key="1">
    <citation type="journal article" date="2024" name="BMC Genomics">
        <title>Genome assembly of redclaw crayfish (Cherax quadricarinatus) provides insights into its immune adaptation and hypoxia tolerance.</title>
        <authorList>
            <person name="Liu Z."/>
            <person name="Zheng J."/>
            <person name="Li H."/>
            <person name="Fang K."/>
            <person name="Wang S."/>
            <person name="He J."/>
            <person name="Zhou D."/>
            <person name="Weng S."/>
            <person name="Chi M."/>
            <person name="Gu Z."/>
            <person name="He J."/>
            <person name="Li F."/>
            <person name="Wang M."/>
        </authorList>
    </citation>
    <scope>NUCLEOTIDE SEQUENCE [LARGE SCALE GENOMIC DNA]</scope>
    <source>
        <strain evidence="2">ZL_2023a</strain>
    </source>
</reference>
<dbReference type="InterPro" id="IPR036623">
    <property type="entry name" value="Hemimethylated_DNA-bd_sf"/>
</dbReference>
<dbReference type="InterPro" id="IPR011722">
    <property type="entry name" value="Hemimethylated_DNA-bd_dom"/>
</dbReference>
<dbReference type="SUPFAM" id="SSF141255">
    <property type="entry name" value="YccV-like"/>
    <property type="match status" value="1"/>
</dbReference>
<dbReference type="Pfam" id="PF13369">
    <property type="entry name" value="Transglut_core2"/>
    <property type="match status" value="1"/>
</dbReference>
<dbReference type="SMART" id="SM00992">
    <property type="entry name" value="YccV-like"/>
    <property type="match status" value="1"/>
</dbReference>
<dbReference type="InterPro" id="IPR032698">
    <property type="entry name" value="SirB1_N"/>
</dbReference>
<dbReference type="Pfam" id="PF12937">
    <property type="entry name" value="F-box-like"/>
    <property type="match status" value="1"/>
</dbReference>
<dbReference type="Pfam" id="PF08755">
    <property type="entry name" value="YccV-like"/>
    <property type="match status" value="1"/>
</dbReference>
<evidence type="ECO:0000313" key="3">
    <source>
        <dbReference type="Proteomes" id="UP001445076"/>
    </source>
</evidence>
<keyword evidence="3" id="KW-1185">Reference proteome</keyword>
<dbReference type="EMBL" id="JARKIK010000047">
    <property type="protein sequence ID" value="KAK8735461.1"/>
    <property type="molecule type" value="Genomic_DNA"/>
</dbReference>
<accession>A0AAW0WT67</accession>
<dbReference type="NCBIfam" id="TIGR02097">
    <property type="entry name" value="yccV"/>
    <property type="match status" value="1"/>
</dbReference>
<gene>
    <name evidence="2" type="ORF">OTU49_005403</name>
</gene>
<dbReference type="Gene3D" id="2.30.30.390">
    <property type="entry name" value="Hemimethylated DNA-binding domain"/>
    <property type="match status" value="1"/>
</dbReference>
<dbReference type="InterPro" id="IPR001810">
    <property type="entry name" value="F-box_dom"/>
</dbReference>
<dbReference type="AlphaFoldDB" id="A0AAW0WT67"/>
<dbReference type="Proteomes" id="UP001445076">
    <property type="component" value="Unassembled WGS sequence"/>
</dbReference>
<dbReference type="Gene3D" id="1.20.1280.50">
    <property type="match status" value="1"/>
</dbReference>
<feature type="domain" description="Hemimethylated DNA-binding" evidence="1">
    <location>
        <begin position="557"/>
        <end position="653"/>
    </location>
</feature>
<organism evidence="2 3">
    <name type="scientific">Cherax quadricarinatus</name>
    <name type="common">Australian red claw crayfish</name>
    <dbReference type="NCBI Taxonomy" id="27406"/>
    <lineage>
        <taxon>Eukaryota</taxon>
        <taxon>Metazoa</taxon>
        <taxon>Ecdysozoa</taxon>
        <taxon>Arthropoda</taxon>
        <taxon>Crustacea</taxon>
        <taxon>Multicrustacea</taxon>
        <taxon>Malacostraca</taxon>
        <taxon>Eumalacostraca</taxon>
        <taxon>Eucarida</taxon>
        <taxon>Decapoda</taxon>
        <taxon>Pleocyemata</taxon>
        <taxon>Astacidea</taxon>
        <taxon>Parastacoidea</taxon>
        <taxon>Parastacidae</taxon>
        <taxon>Cherax</taxon>
    </lineage>
</organism>
<dbReference type="InterPro" id="IPR036047">
    <property type="entry name" value="F-box-like_dom_sf"/>
</dbReference>
<name>A0AAW0WT67_CHEQU</name>